<evidence type="ECO:0000313" key="1">
    <source>
        <dbReference type="EMBL" id="WOX30903.1"/>
    </source>
</evidence>
<reference evidence="1 2" key="1">
    <citation type="submission" date="2023-10" db="EMBL/GenBank/DDBJ databases">
        <title>To unveil natural product biosynthetic capacity in Pseudoalteromonas.</title>
        <authorList>
            <person name="Wang J."/>
        </authorList>
    </citation>
    <scope>NUCLEOTIDE SEQUENCE [LARGE SCALE GENOMIC DNA]</scope>
    <source>
        <strain evidence="1 2">DSM 15914</strain>
    </source>
</reference>
<name>A0ABZ0MGY2_9GAMM</name>
<protein>
    <submittedName>
        <fullName evidence="1">Uncharacterized protein</fullName>
    </submittedName>
</protein>
<dbReference type="RefSeq" id="WP_165383835.1">
    <property type="nucleotide sequence ID" value="NZ_CBCSDF010000004.1"/>
</dbReference>
<dbReference type="Proteomes" id="UP001304419">
    <property type="component" value="Chromosome 2"/>
</dbReference>
<proteinExistence type="predicted"/>
<gene>
    <name evidence="1" type="ORF">R5H13_23785</name>
</gene>
<dbReference type="EMBL" id="CP137579">
    <property type="protein sequence ID" value="WOX30903.1"/>
    <property type="molecule type" value="Genomic_DNA"/>
</dbReference>
<evidence type="ECO:0000313" key="2">
    <source>
        <dbReference type="Proteomes" id="UP001304419"/>
    </source>
</evidence>
<sequence>MSKLIVFKICLNHPQLRLLNTLMNGGIGKEKIKEKISDIYGRSAACSSQLIPDSELSFSSATAGACISL</sequence>
<accession>A0ABZ0MGY2</accession>
<keyword evidence="2" id="KW-1185">Reference proteome</keyword>
<organism evidence="1 2">
    <name type="scientific">Pseudoalteromonas maricaloris</name>
    <dbReference type="NCBI Taxonomy" id="184924"/>
    <lineage>
        <taxon>Bacteria</taxon>
        <taxon>Pseudomonadati</taxon>
        <taxon>Pseudomonadota</taxon>
        <taxon>Gammaproteobacteria</taxon>
        <taxon>Alteromonadales</taxon>
        <taxon>Pseudoalteromonadaceae</taxon>
        <taxon>Pseudoalteromonas</taxon>
    </lineage>
</organism>